<dbReference type="SUPFAM" id="SSF47240">
    <property type="entry name" value="Ferritin-like"/>
    <property type="match status" value="1"/>
</dbReference>
<reference evidence="7 8" key="1">
    <citation type="submission" date="2014-07" db="EMBL/GenBank/DDBJ databases">
        <title>Complete Genome of Citrobacter freundii Myophage Miller.</title>
        <authorList>
            <person name="Hwang K."/>
            <person name="Luna A.J."/>
            <person name="Hernandez A.C."/>
            <person name="Everett G.F.K."/>
        </authorList>
    </citation>
    <scope>NUCLEOTIDE SEQUENCE [LARGE SCALE GENOMIC DNA]</scope>
</reference>
<evidence type="ECO:0000256" key="6">
    <source>
        <dbReference type="ARBA" id="ARBA00023004"/>
    </source>
</evidence>
<dbReference type="NCBIfam" id="NF006576">
    <property type="entry name" value="PRK09101.1"/>
    <property type="match status" value="1"/>
</dbReference>
<dbReference type="InterPro" id="IPR012348">
    <property type="entry name" value="RNR-like"/>
</dbReference>
<dbReference type="KEGG" id="vg:22113537"/>
<proteinExistence type="inferred from homology"/>
<dbReference type="Gene3D" id="1.10.620.20">
    <property type="entry name" value="Ribonucleotide Reductase, subunit A"/>
    <property type="match status" value="1"/>
</dbReference>
<dbReference type="UniPathway" id="UPA00326"/>
<dbReference type="Pfam" id="PF00268">
    <property type="entry name" value="Ribonuc_red_sm"/>
    <property type="match status" value="1"/>
</dbReference>
<evidence type="ECO:0000313" key="8">
    <source>
        <dbReference type="Proteomes" id="UP000201263"/>
    </source>
</evidence>
<comment type="similarity">
    <text evidence="2">Belongs to the ribonucleoside diphosphate reductase small chain family.</text>
</comment>
<dbReference type="RefSeq" id="YP_009097667.1">
    <property type="nucleotide sequence ID" value="NC_025414.1"/>
</dbReference>
<dbReference type="PANTHER" id="PTHR23409:SF18">
    <property type="entry name" value="RIBONUCLEOSIDE-DIPHOSPHATE REDUCTASE SUBUNIT M2"/>
    <property type="match status" value="1"/>
</dbReference>
<keyword evidence="5" id="KW-0560">Oxidoreductase</keyword>
<sequence>MLTVMNTNPDHKHLEQPMFFGEDTGVARYEEQKHRVFETLTEKQLSFFWRPEEVDLSIDRMQYAKMPEHEKIIFDSNLQYQTLLDTIQGRGPNLAFLPIASDVSMETWIETWAFSETIHSRSYTHIQRNLHIDPAKEFDKILRNEAIMKRSASMTKYYDDLIAECHELKNIVLKIEMMTSHGYPDESIAEYEQKRKEQMRKCKVALYLCMHAVNALEAIRFYVSFTFTFNFAEQGKMEGNAKIMRLIARDEALHQKGTQSKIRLWQMGKDDPEMAEIAYQYEEEATQIFLEVYEQEKEWAEHLFSIGDVDGVTLKSTIAYIEHLTDQRMRAVGLQSPFKPSPNPYPWMNKWLKSDNVQVAPQEVEVSSYLVGNLNTEISDEAYAKWRQKYA</sequence>
<dbReference type="PANTHER" id="PTHR23409">
    <property type="entry name" value="RIBONUCLEOSIDE-DIPHOSPHATE REDUCTASE SMALL CHAIN"/>
    <property type="match status" value="1"/>
</dbReference>
<dbReference type="EC" id="1.17.4.1" evidence="3"/>
<evidence type="ECO:0000313" key="7">
    <source>
        <dbReference type="EMBL" id="AIK68001.1"/>
    </source>
</evidence>
<dbReference type="GO" id="GO:0046872">
    <property type="term" value="F:metal ion binding"/>
    <property type="evidence" value="ECO:0007669"/>
    <property type="project" value="UniProtKB-KW"/>
</dbReference>
<dbReference type="GO" id="GO:0009263">
    <property type="term" value="P:deoxyribonucleotide biosynthetic process"/>
    <property type="evidence" value="ECO:0007669"/>
    <property type="project" value="InterPro"/>
</dbReference>
<keyword evidence="4" id="KW-0479">Metal-binding</keyword>
<dbReference type="InterPro" id="IPR009078">
    <property type="entry name" value="Ferritin-like_SF"/>
</dbReference>
<dbReference type="InterPro" id="IPR000358">
    <property type="entry name" value="RNR_small_fam"/>
</dbReference>
<accession>A0A076YP84</accession>
<keyword evidence="8" id="KW-1185">Reference proteome</keyword>
<keyword evidence="6" id="KW-0408">Iron</keyword>
<dbReference type="CDD" id="cd01049">
    <property type="entry name" value="RNRR2"/>
    <property type="match status" value="1"/>
</dbReference>
<dbReference type="GO" id="GO:0004748">
    <property type="term" value="F:ribonucleoside-diphosphate reductase activity, thioredoxin disulfide as acceptor"/>
    <property type="evidence" value="ECO:0007669"/>
    <property type="project" value="UniProtKB-EC"/>
</dbReference>
<protein>
    <recommendedName>
        <fullName evidence="3">ribonucleoside-diphosphate reductase</fullName>
        <ecNumber evidence="3">1.17.4.1</ecNumber>
    </recommendedName>
</protein>
<dbReference type="EMBL" id="KM236237">
    <property type="protein sequence ID" value="AIK68001.1"/>
    <property type="molecule type" value="Genomic_DNA"/>
</dbReference>
<gene>
    <name evidence="7" type="ORF">CPTMiller_0065</name>
</gene>
<evidence type="ECO:0000256" key="3">
    <source>
        <dbReference type="ARBA" id="ARBA00012274"/>
    </source>
</evidence>
<organism evidence="7 8">
    <name type="scientific">Citrobacter phage Miller</name>
    <dbReference type="NCBI Taxonomy" id="1527524"/>
    <lineage>
        <taxon>Viruses</taxon>
        <taxon>Duplodnaviria</taxon>
        <taxon>Heunggongvirae</taxon>
        <taxon>Uroviricota</taxon>
        <taxon>Caudoviricetes</taxon>
        <taxon>Pantevenvirales</taxon>
        <taxon>Straboviridae</taxon>
        <taxon>Pseudotevenvirus</taxon>
        <taxon>Pseudotevenvirus miller</taxon>
    </lineage>
</organism>
<evidence type="ECO:0000256" key="4">
    <source>
        <dbReference type="ARBA" id="ARBA00022723"/>
    </source>
</evidence>
<dbReference type="Proteomes" id="UP000201263">
    <property type="component" value="Segment"/>
</dbReference>
<comment type="cofactor">
    <cofactor evidence="1">
        <name>Fe cation</name>
        <dbReference type="ChEBI" id="CHEBI:24875"/>
    </cofactor>
</comment>
<dbReference type="GeneID" id="22113537"/>
<evidence type="ECO:0000256" key="1">
    <source>
        <dbReference type="ARBA" id="ARBA00001962"/>
    </source>
</evidence>
<dbReference type="InterPro" id="IPR033909">
    <property type="entry name" value="RNR_small"/>
</dbReference>
<name>A0A076YP84_9CAUD</name>
<evidence type="ECO:0000256" key="2">
    <source>
        <dbReference type="ARBA" id="ARBA00009303"/>
    </source>
</evidence>
<evidence type="ECO:0000256" key="5">
    <source>
        <dbReference type="ARBA" id="ARBA00023002"/>
    </source>
</evidence>